<dbReference type="InterPro" id="IPR020596">
    <property type="entry name" value="rRNA_Ade_Mease_Trfase_CS"/>
</dbReference>
<dbReference type="GO" id="GO:0005829">
    <property type="term" value="C:cytosol"/>
    <property type="evidence" value="ECO:0007669"/>
    <property type="project" value="TreeGrafter"/>
</dbReference>
<sequence length="292" mass="33191">MNNYEANVANEDSKAIKTNMKAKKLLGQNFLTSQSVIDKIIKIANLDLKDIVLEIGPGKGILTQTLLGTGIVGKVIAVEKDITLIPFLQEKFSEEIRMGKLILIYGDILDFDFQQYGLENDNYKIVANIPYYITGRFLRKILSSDIQPNKMILLIQKEVAERIVKAKKESILSISVKAYGKPKYIQTVKAGNFNPAPKVDSAILEINNISKEFFFDKDSNNIYLCKENERRFFEIMKAGFAHKRKFLISNLSILEDKEKLQSAFRQTGISDTARAEDVALEQWKTLAQRLKD</sequence>
<dbReference type="SMART" id="SM00650">
    <property type="entry name" value="rADc"/>
    <property type="match status" value="1"/>
</dbReference>
<evidence type="ECO:0000256" key="7">
    <source>
        <dbReference type="HAMAP-Rule" id="MF_00607"/>
    </source>
</evidence>
<dbReference type="NCBIfam" id="TIGR00755">
    <property type="entry name" value="ksgA"/>
    <property type="match status" value="1"/>
</dbReference>
<keyword evidence="5 7" id="KW-0949">S-adenosyl-L-methionine</keyword>
<evidence type="ECO:0000313" key="10">
    <source>
        <dbReference type="EMBL" id="OGD66655.1"/>
    </source>
</evidence>
<comment type="subcellular location">
    <subcellularLocation>
        <location evidence="7">Cytoplasm</location>
    </subcellularLocation>
</comment>
<dbReference type="GO" id="GO:0003723">
    <property type="term" value="F:RNA binding"/>
    <property type="evidence" value="ECO:0007669"/>
    <property type="project" value="UniProtKB-UniRule"/>
</dbReference>
<protein>
    <recommendedName>
        <fullName evidence="7">Ribosomal RNA small subunit methyltransferase A</fullName>
        <ecNumber evidence="7">2.1.1.182</ecNumber>
    </recommendedName>
    <alternativeName>
        <fullName evidence="7">16S rRNA (adenine(1518)-N(6)/adenine(1519)-N(6))-dimethyltransferase</fullName>
    </alternativeName>
    <alternativeName>
        <fullName evidence="7">16S rRNA dimethyladenosine transferase</fullName>
    </alternativeName>
    <alternativeName>
        <fullName evidence="7">16S rRNA dimethylase</fullName>
    </alternativeName>
    <alternativeName>
        <fullName evidence="7">S-adenosylmethionine-6-N', N'-adenosyl(rRNA) dimethyltransferase</fullName>
    </alternativeName>
</protein>
<name>A0A1F5EH11_9BACT</name>
<organism evidence="10 11">
    <name type="scientific">Candidatus Campbellbacteria bacterium RIFCSPLOWO2_02_35_12</name>
    <dbReference type="NCBI Taxonomy" id="1797580"/>
    <lineage>
        <taxon>Bacteria</taxon>
        <taxon>Candidatus Campbelliibacteriota</taxon>
    </lineage>
</organism>
<gene>
    <name evidence="7" type="primary">rsmA</name>
    <name evidence="7" type="synonym">ksgA</name>
    <name evidence="10" type="ORF">A2Z61_00905</name>
</gene>
<comment type="function">
    <text evidence="7">Specifically dimethylates two adjacent adenosines (A1518 and A1519) in the loop of a conserved hairpin near the 3'-end of 16S rRNA in the 30S particle. May play a critical role in biogenesis of 30S subunits.</text>
</comment>
<evidence type="ECO:0000256" key="1">
    <source>
        <dbReference type="ARBA" id="ARBA00022490"/>
    </source>
</evidence>
<proteinExistence type="inferred from homology"/>
<dbReference type="PANTHER" id="PTHR11727">
    <property type="entry name" value="DIMETHYLADENOSINE TRANSFERASE"/>
    <property type="match status" value="1"/>
</dbReference>
<feature type="binding site" evidence="7 8">
    <location>
        <position position="79"/>
    </location>
    <ligand>
        <name>S-adenosyl-L-methionine</name>
        <dbReference type="ChEBI" id="CHEBI:59789"/>
    </ligand>
</feature>
<feature type="binding site" evidence="7 8">
    <location>
        <position position="31"/>
    </location>
    <ligand>
        <name>S-adenosyl-L-methionine</name>
        <dbReference type="ChEBI" id="CHEBI:59789"/>
    </ligand>
</feature>
<dbReference type="PANTHER" id="PTHR11727:SF7">
    <property type="entry name" value="DIMETHYLADENOSINE TRANSFERASE-RELATED"/>
    <property type="match status" value="1"/>
</dbReference>
<dbReference type="PROSITE" id="PS01131">
    <property type="entry name" value="RRNA_A_DIMETH"/>
    <property type="match status" value="1"/>
</dbReference>
<evidence type="ECO:0000256" key="8">
    <source>
        <dbReference type="PROSITE-ProRule" id="PRU01026"/>
    </source>
</evidence>
<comment type="caution">
    <text evidence="10">The sequence shown here is derived from an EMBL/GenBank/DDBJ whole genome shotgun (WGS) entry which is preliminary data.</text>
</comment>
<feature type="binding site" evidence="7 8">
    <location>
        <position position="56"/>
    </location>
    <ligand>
        <name>S-adenosyl-L-methionine</name>
        <dbReference type="ChEBI" id="CHEBI:59789"/>
    </ligand>
</feature>
<evidence type="ECO:0000256" key="3">
    <source>
        <dbReference type="ARBA" id="ARBA00022603"/>
    </source>
</evidence>
<dbReference type="InterPro" id="IPR020598">
    <property type="entry name" value="rRNA_Ade_methylase_Trfase_N"/>
</dbReference>
<reference evidence="10 11" key="1">
    <citation type="journal article" date="2016" name="Nat. Commun.">
        <title>Thousands of microbial genomes shed light on interconnected biogeochemical processes in an aquifer system.</title>
        <authorList>
            <person name="Anantharaman K."/>
            <person name="Brown C.T."/>
            <person name="Hug L.A."/>
            <person name="Sharon I."/>
            <person name="Castelle C.J."/>
            <person name="Probst A.J."/>
            <person name="Thomas B.C."/>
            <person name="Singh A."/>
            <person name="Wilkins M.J."/>
            <person name="Karaoz U."/>
            <person name="Brodie E.L."/>
            <person name="Williams K.H."/>
            <person name="Hubbard S.S."/>
            <person name="Banfield J.F."/>
        </authorList>
    </citation>
    <scope>NUCLEOTIDE SEQUENCE [LARGE SCALE GENOMIC DNA]</scope>
</reference>
<feature type="binding site" evidence="7 8">
    <location>
        <position position="128"/>
    </location>
    <ligand>
        <name>S-adenosyl-L-methionine</name>
        <dbReference type="ChEBI" id="CHEBI:59789"/>
    </ligand>
</feature>
<keyword evidence="6 7" id="KW-0694">RNA-binding</keyword>
<evidence type="ECO:0000256" key="2">
    <source>
        <dbReference type="ARBA" id="ARBA00022552"/>
    </source>
</evidence>
<keyword evidence="3 7" id="KW-0489">Methyltransferase</keyword>
<feature type="binding site" evidence="7 8">
    <location>
        <position position="107"/>
    </location>
    <ligand>
        <name>S-adenosyl-L-methionine</name>
        <dbReference type="ChEBI" id="CHEBI:59789"/>
    </ligand>
</feature>
<dbReference type="Proteomes" id="UP000186029">
    <property type="component" value="Unassembled WGS sequence"/>
</dbReference>
<dbReference type="InterPro" id="IPR011530">
    <property type="entry name" value="rRNA_adenine_dimethylase"/>
</dbReference>
<dbReference type="InterPro" id="IPR023165">
    <property type="entry name" value="rRNA_Ade_diMease-like_C"/>
</dbReference>
<evidence type="ECO:0000259" key="9">
    <source>
        <dbReference type="SMART" id="SM00650"/>
    </source>
</evidence>
<dbReference type="InterPro" id="IPR029063">
    <property type="entry name" value="SAM-dependent_MTases_sf"/>
</dbReference>
<dbReference type="InterPro" id="IPR001737">
    <property type="entry name" value="KsgA/Erm"/>
</dbReference>
<dbReference type="AlphaFoldDB" id="A0A1F5EH11"/>
<evidence type="ECO:0000256" key="4">
    <source>
        <dbReference type="ARBA" id="ARBA00022679"/>
    </source>
</evidence>
<evidence type="ECO:0000256" key="6">
    <source>
        <dbReference type="ARBA" id="ARBA00022884"/>
    </source>
</evidence>
<dbReference type="HAMAP" id="MF_00607">
    <property type="entry name" value="16SrRNA_methyltr_A"/>
    <property type="match status" value="1"/>
</dbReference>
<dbReference type="SUPFAM" id="SSF53335">
    <property type="entry name" value="S-adenosyl-L-methionine-dependent methyltransferases"/>
    <property type="match status" value="1"/>
</dbReference>
<feature type="domain" description="Ribosomal RNA adenine methylase transferase N-terminal" evidence="9">
    <location>
        <begin position="36"/>
        <end position="210"/>
    </location>
</feature>
<dbReference type="EC" id="2.1.1.182" evidence="7"/>
<evidence type="ECO:0000313" key="11">
    <source>
        <dbReference type="Proteomes" id="UP000186029"/>
    </source>
</evidence>
<evidence type="ECO:0000256" key="5">
    <source>
        <dbReference type="ARBA" id="ARBA00022691"/>
    </source>
</evidence>
<keyword evidence="2 7" id="KW-0698">rRNA processing</keyword>
<accession>A0A1F5EH11</accession>
<dbReference type="Pfam" id="PF00398">
    <property type="entry name" value="RrnaAD"/>
    <property type="match status" value="1"/>
</dbReference>
<dbReference type="CDD" id="cd02440">
    <property type="entry name" value="AdoMet_MTases"/>
    <property type="match status" value="1"/>
</dbReference>
<dbReference type="GO" id="GO:0052908">
    <property type="term" value="F:16S rRNA (adenine(1518)-N(6)/adenine(1519)-N(6))-dimethyltransferase activity"/>
    <property type="evidence" value="ECO:0007669"/>
    <property type="project" value="UniProtKB-EC"/>
</dbReference>
<dbReference type="STRING" id="1797580.A2Z61_00905"/>
<keyword evidence="4 7" id="KW-0808">Transferase</keyword>
<dbReference type="Gene3D" id="1.10.8.100">
    <property type="entry name" value="Ribosomal RNA adenine dimethylase-like, domain 2"/>
    <property type="match status" value="1"/>
</dbReference>
<keyword evidence="1 7" id="KW-0963">Cytoplasm</keyword>
<dbReference type="EMBL" id="MFAC01000025">
    <property type="protein sequence ID" value="OGD66655.1"/>
    <property type="molecule type" value="Genomic_DNA"/>
</dbReference>
<feature type="binding site" evidence="7 8">
    <location>
        <position position="29"/>
    </location>
    <ligand>
        <name>S-adenosyl-L-methionine</name>
        <dbReference type="ChEBI" id="CHEBI:59789"/>
    </ligand>
</feature>
<comment type="catalytic activity">
    <reaction evidence="7">
        <text>adenosine(1518)/adenosine(1519) in 16S rRNA + 4 S-adenosyl-L-methionine = N(6)-dimethyladenosine(1518)/N(6)-dimethyladenosine(1519) in 16S rRNA + 4 S-adenosyl-L-homocysteine + 4 H(+)</text>
        <dbReference type="Rhea" id="RHEA:19609"/>
        <dbReference type="Rhea" id="RHEA-COMP:10232"/>
        <dbReference type="Rhea" id="RHEA-COMP:10233"/>
        <dbReference type="ChEBI" id="CHEBI:15378"/>
        <dbReference type="ChEBI" id="CHEBI:57856"/>
        <dbReference type="ChEBI" id="CHEBI:59789"/>
        <dbReference type="ChEBI" id="CHEBI:74411"/>
        <dbReference type="ChEBI" id="CHEBI:74493"/>
        <dbReference type="EC" id="2.1.1.182"/>
    </reaction>
</comment>
<dbReference type="Gene3D" id="3.40.50.150">
    <property type="entry name" value="Vaccinia Virus protein VP39"/>
    <property type="match status" value="1"/>
</dbReference>
<dbReference type="PROSITE" id="PS51689">
    <property type="entry name" value="SAM_RNA_A_N6_MT"/>
    <property type="match status" value="1"/>
</dbReference>
<comment type="similarity">
    <text evidence="7">Belongs to the class I-like SAM-binding methyltransferase superfamily. rRNA adenine N(6)-methyltransferase family. RsmA subfamily.</text>
</comment>